<comment type="catalytic activity">
    <reaction evidence="8">
        <text>a 1,2-diacyl-sn-glycero-3-phosphocholine + H2O = a 1-acyl-sn-glycero-3-phosphocholine + a fatty acid + H(+)</text>
        <dbReference type="Rhea" id="RHEA:15801"/>
        <dbReference type="ChEBI" id="CHEBI:15377"/>
        <dbReference type="ChEBI" id="CHEBI:15378"/>
        <dbReference type="ChEBI" id="CHEBI:28868"/>
        <dbReference type="ChEBI" id="CHEBI:57643"/>
        <dbReference type="ChEBI" id="CHEBI:58168"/>
        <dbReference type="EC" id="3.1.1.4"/>
    </reaction>
</comment>
<dbReference type="GO" id="GO:0005509">
    <property type="term" value="F:calcium ion binding"/>
    <property type="evidence" value="ECO:0000318"/>
    <property type="project" value="GO_Central"/>
</dbReference>
<name>A0A7M7T097_STRPU</name>
<organism evidence="10 11">
    <name type="scientific">Strongylocentrotus purpuratus</name>
    <name type="common">Purple sea urchin</name>
    <dbReference type="NCBI Taxonomy" id="7668"/>
    <lineage>
        <taxon>Eukaryota</taxon>
        <taxon>Metazoa</taxon>
        <taxon>Echinodermata</taxon>
        <taxon>Eleutherozoa</taxon>
        <taxon>Echinozoa</taxon>
        <taxon>Echinoidea</taxon>
        <taxon>Euechinoidea</taxon>
        <taxon>Echinacea</taxon>
        <taxon>Camarodonta</taxon>
        <taxon>Echinidea</taxon>
        <taxon>Strongylocentrotidae</taxon>
        <taxon>Strongylocentrotus</taxon>
    </lineage>
</organism>
<dbReference type="GO" id="GO:0016042">
    <property type="term" value="P:lipid catabolic process"/>
    <property type="evidence" value="ECO:0007669"/>
    <property type="project" value="InterPro"/>
</dbReference>
<accession>A0A7M7T097</accession>
<feature type="disulfide bond" evidence="6">
    <location>
        <begin position="131"/>
        <end position="151"/>
    </location>
</feature>
<dbReference type="Pfam" id="PF00068">
    <property type="entry name" value="Phospholip_A2_1"/>
    <property type="match status" value="1"/>
</dbReference>
<dbReference type="InterPro" id="IPR033112">
    <property type="entry name" value="PLA2_Asp_AS"/>
</dbReference>
<feature type="domain" description="Phospholipase A2-like central" evidence="9">
    <location>
        <begin position="40"/>
        <end position="179"/>
    </location>
</feature>
<dbReference type="OrthoDB" id="10069378at2759"/>
<comment type="subcellular location">
    <subcellularLocation>
        <location evidence="1 8">Secreted</location>
    </subcellularLocation>
</comment>
<reference evidence="11" key="1">
    <citation type="submission" date="2015-02" db="EMBL/GenBank/DDBJ databases">
        <title>Genome sequencing for Strongylocentrotus purpuratus.</title>
        <authorList>
            <person name="Murali S."/>
            <person name="Liu Y."/>
            <person name="Vee V."/>
            <person name="English A."/>
            <person name="Wang M."/>
            <person name="Skinner E."/>
            <person name="Han Y."/>
            <person name="Muzny D.M."/>
            <person name="Worley K.C."/>
            <person name="Gibbs R.A."/>
        </authorList>
    </citation>
    <scope>NUCLEOTIDE SEQUENCE</scope>
</reference>
<keyword evidence="8" id="KW-0443">Lipid metabolism</keyword>
<keyword evidence="3 6" id="KW-1015">Disulfide bond</keyword>
<feature type="disulfide bond" evidence="6">
    <location>
        <begin position="104"/>
        <end position="146"/>
    </location>
</feature>
<dbReference type="RefSeq" id="XP_030844314.1">
    <property type="nucleotide sequence ID" value="XM_030988454.1"/>
</dbReference>
<keyword evidence="8" id="KW-0378">Hydrolase</keyword>
<sequence>MACIHLIGFLLLAAHTIAGAVLYDKTSQSDDVTHMVNDRALVFLGNMMSCTTNRTFLETLVDFGFYGCYCGFGGFGKPVDGVDRCCQTHDKCYEATNLIEGGVCYLTITAYIAPYKYNLHQCDTEDAHITCAGIDKYYWYDFLPKCSVAICKCDRDLAMCIARQPFNKKNRFHNRLKCFGEDVKEQARP</sequence>
<dbReference type="FunFam" id="1.20.90.10:FF:000015">
    <property type="entry name" value="Phospholipase A(2)"/>
    <property type="match status" value="1"/>
</dbReference>
<protein>
    <recommendedName>
        <fullName evidence="8">Phospholipase A2</fullName>
        <ecNumber evidence="8">3.1.1.4</ecNumber>
    </recommendedName>
</protein>
<dbReference type="GO" id="GO:0050482">
    <property type="term" value="P:arachidonate secretion"/>
    <property type="evidence" value="ECO:0007669"/>
    <property type="project" value="InterPro"/>
</dbReference>
<dbReference type="Proteomes" id="UP000007110">
    <property type="component" value="Unassembled WGS sequence"/>
</dbReference>
<evidence type="ECO:0000256" key="2">
    <source>
        <dbReference type="ARBA" id="ARBA00022525"/>
    </source>
</evidence>
<dbReference type="EC" id="3.1.1.4" evidence="8"/>
<keyword evidence="8" id="KW-0732">Signal</keyword>
<dbReference type="GO" id="GO:0046470">
    <property type="term" value="P:phosphatidylcholine metabolic process"/>
    <property type="evidence" value="ECO:0000318"/>
    <property type="project" value="GO_Central"/>
</dbReference>
<dbReference type="SMART" id="SM00085">
    <property type="entry name" value="PA2c"/>
    <property type="match status" value="1"/>
</dbReference>
<feature type="binding site" evidence="5">
    <location>
        <position position="73"/>
    </location>
    <ligand>
        <name>Ca(2+)</name>
        <dbReference type="ChEBI" id="CHEBI:29108"/>
    </ligand>
</feature>
<feature type="disulfide bond" evidence="6">
    <location>
        <begin position="92"/>
        <end position="153"/>
    </location>
</feature>
<dbReference type="OMA" id="DREFADC"/>
<evidence type="ECO:0000256" key="8">
    <source>
        <dbReference type="RuleBase" id="RU361236"/>
    </source>
</evidence>
<dbReference type="CDD" id="cd00125">
    <property type="entry name" value="PLA2c"/>
    <property type="match status" value="1"/>
</dbReference>
<feature type="active site" evidence="4">
    <location>
        <position position="154"/>
    </location>
</feature>
<evidence type="ECO:0000313" key="10">
    <source>
        <dbReference type="EnsemblMetazoa" id="XP_030844314"/>
    </source>
</evidence>
<feature type="binding site" evidence="5">
    <location>
        <position position="90"/>
    </location>
    <ligand>
        <name>Ca(2+)</name>
        <dbReference type="ChEBI" id="CHEBI:29108"/>
    </ligand>
</feature>
<dbReference type="GO" id="GO:0005543">
    <property type="term" value="F:phospholipid binding"/>
    <property type="evidence" value="ECO:0000318"/>
    <property type="project" value="GO_Central"/>
</dbReference>
<reference evidence="10" key="2">
    <citation type="submission" date="2021-01" db="UniProtKB">
        <authorList>
            <consortium name="EnsemblMetazoa"/>
        </authorList>
    </citation>
    <scope>IDENTIFICATION</scope>
</reference>
<dbReference type="PANTHER" id="PTHR11716:SF100">
    <property type="entry name" value="PHOSPHOLIPASE A2"/>
    <property type="match status" value="1"/>
</dbReference>
<evidence type="ECO:0000256" key="1">
    <source>
        <dbReference type="ARBA" id="ARBA00004613"/>
    </source>
</evidence>
<dbReference type="InterPro" id="IPR016090">
    <property type="entry name" value="PLA2-like_dom"/>
</dbReference>
<dbReference type="KEGG" id="spu:115918731"/>
<dbReference type="InterPro" id="IPR033113">
    <property type="entry name" value="PLA2_histidine"/>
</dbReference>
<keyword evidence="2 8" id="KW-0964">Secreted</keyword>
<dbReference type="GO" id="GO:0047498">
    <property type="term" value="F:calcium-dependent phospholipase A2 activity"/>
    <property type="evidence" value="ECO:0000318"/>
    <property type="project" value="GO_Central"/>
</dbReference>
<proteinExistence type="inferred from homology"/>
<dbReference type="EnsemblMetazoa" id="XM_030988454">
    <property type="protein sequence ID" value="XP_030844314"/>
    <property type="gene ID" value="LOC115918731"/>
</dbReference>
<dbReference type="PROSITE" id="PS00118">
    <property type="entry name" value="PA2_HIS"/>
    <property type="match status" value="1"/>
</dbReference>
<evidence type="ECO:0000259" key="9">
    <source>
        <dbReference type="SMART" id="SM00085"/>
    </source>
</evidence>
<evidence type="ECO:0000256" key="3">
    <source>
        <dbReference type="ARBA" id="ARBA00023157"/>
    </source>
</evidence>
<dbReference type="InterPro" id="IPR001211">
    <property type="entry name" value="PLA2"/>
</dbReference>
<comment type="cofactor">
    <cofactor evidence="5">
        <name>Ca(2+)</name>
        <dbReference type="ChEBI" id="CHEBI:29108"/>
    </cofactor>
    <text evidence="5">Binds 1 Ca(2+) ion per subunit.</text>
</comment>
<keyword evidence="5 8" id="KW-0106">Calcium</keyword>
<comment type="similarity">
    <text evidence="7">Belongs to the phospholipase A2 family.</text>
</comment>
<feature type="disulfide bond" evidence="6">
    <location>
        <begin position="70"/>
        <end position="86"/>
    </location>
</feature>
<dbReference type="GeneID" id="115918731"/>
<dbReference type="Gene3D" id="1.20.90.10">
    <property type="entry name" value="Phospholipase A2 domain"/>
    <property type="match status" value="1"/>
</dbReference>
<feature type="disulfide bond" evidence="6">
    <location>
        <begin position="85"/>
        <end position="160"/>
    </location>
</feature>
<dbReference type="GO" id="GO:0046471">
    <property type="term" value="P:phosphatidylglycerol metabolic process"/>
    <property type="evidence" value="ECO:0000318"/>
    <property type="project" value="GO_Central"/>
</dbReference>
<evidence type="ECO:0000256" key="6">
    <source>
        <dbReference type="PIRSR" id="PIRSR601211-3"/>
    </source>
</evidence>
<dbReference type="PRINTS" id="PR00389">
    <property type="entry name" value="PHPHLIPASEA2"/>
</dbReference>
<dbReference type="AlphaFoldDB" id="A0A7M7T097"/>
<dbReference type="SUPFAM" id="SSF48619">
    <property type="entry name" value="Phospholipase A2, PLA2"/>
    <property type="match status" value="1"/>
</dbReference>
<dbReference type="PROSITE" id="PS00119">
    <property type="entry name" value="PA2_ASP"/>
    <property type="match status" value="1"/>
</dbReference>
<dbReference type="PANTHER" id="PTHR11716">
    <property type="entry name" value="PHOSPHOLIPASE A2 FAMILY MEMBER"/>
    <property type="match status" value="1"/>
</dbReference>
<evidence type="ECO:0000313" key="11">
    <source>
        <dbReference type="Proteomes" id="UP000007110"/>
    </source>
</evidence>
<dbReference type="InParanoid" id="A0A7M7T097"/>
<evidence type="ECO:0000256" key="4">
    <source>
        <dbReference type="PIRSR" id="PIRSR601211-1"/>
    </source>
</evidence>
<evidence type="ECO:0000256" key="5">
    <source>
        <dbReference type="PIRSR" id="PIRSR601211-2"/>
    </source>
</evidence>
<feature type="active site" evidence="4">
    <location>
        <position position="89"/>
    </location>
</feature>
<feature type="chain" id="PRO_5029934389" description="Phospholipase A2" evidence="8">
    <location>
        <begin position="20"/>
        <end position="189"/>
    </location>
</feature>
<feature type="binding site" evidence="5">
    <location>
        <position position="71"/>
    </location>
    <ligand>
        <name>Ca(2+)</name>
        <dbReference type="ChEBI" id="CHEBI:29108"/>
    </ligand>
</feature>
<feature type="binding site" evidence="5">
    <location>
        <position position="69"/>
    </location>
    <ligand>
        <name>Ca(2+)</name>
        <dbReference type="ChEBI" id="CHEBI:29108"/>
    </ligand>
</feature>
<keyword evidence="11" id="KW-1185">Reference proteome</keyword>
<feature type="signal peptide" evidence="8">
    <location>
        <begin position="1"/>
        <end position="19"/>
    </location>
</feature>
<dbReference type="InterPro" id="IPR036444">
    <property type="entry name" value="PLipase_A2_dom_sf"/>
</dbReference>
<dbReference type="GO" id="GO:0005576">
    <property type="term" value="C:extracellular region"/>
    <property type="evidence" value="ECO:0007669"/>
    <property type="project" value="UniProtKB-SubCell"/>
</dbReference>
<evidence type="ECO:0000256" key="7">
    <source>
        <dbReference type="RuleBase" id="RU003654"/>
    </source>
</evidence>
<keyword evidence="5" id="KW-0479">Metal-binding</keyword>